<evidence type="ECO:0000256" key="6">
    <source>
        <dbReference type="SAM" id="Phobius"/>
    </source>
</evidence>
<dbReference type="Pfam" id="PF13520">
    <property type="entry name" value="AA_permease_2"/>
    <property type="match status" value="1"/>
</dbReference>
<evidence type="ECO:0000256" key="5">
    <source>
        <dbReference type="SAM" id="MobiDB-lite"/>
    </source>
</evidence>
<feature type="compositionally biased region" description="Polar residues" evidence="5">
    <location>
        <begin position="429"/>
        <end position="445"/>
    </location>
</feature>
<reference evidence="9" key="1">
    <citation type="submission" date="2011-05" db="EMBL/GenBank/DDBJ databases">
        <authorList>
            <person name="Richards S.R."/>
            <person name="Qu J."/>
            <person name="Jiang H."/>
            <person name="Jhangiani S.N."/>
            <person name="Agravi P."/>
            <person name="Goodspeed R."/>
            <person name="Gross S."/>
            <person name="Mandapat C."/>
            <person name="Jackson L."/>
            <person name="Mathew T."/>
            <person name="Pu L."/>
            <person name="Thornton R."/>
            <person name="Saada N."/>
            <person name="Wilczek-Boney K.B."/>
            <person name="Lee S."/>
            <person name="Kovar C."/>
            <person name="Wu Y."/>
            <person name="Scherer S.E."/>
            <person name="Worley K.C."/>
            <person name="Muzny D.M."/>
            <person name="Gibbs R."/>
        </authorList>
    </citation>
    <scope>NUCLEOTIDE SEQUENCE</scope>
    <source>
        <strain evidence="9">Brora</strain>
    </source>
</reference>
<feature type="transmembrane region" description="Helical" evidence="6">
    <location>
        <begin position="51"/>
        <end position="69"/>
    </location>
</feature>
<evidence type="ECO:0000256" key="1">
    <source>
        <dbReference type="ARBA" id="ARBA00004141"/>
    </source>
</evidence>
<feature type="transmembrane region" description="Helical" evidence="6">
    <location>
        <begin position="540"/>
        <end position="562"/>
    </location>
</feature>
<organism evidence="8 9">
    <name type="scientific">Strigamia maritima</name>
    <name type="common">European centipede</name>
    <name type="synonym">Geophilus maritimus</name>
    <dbReference type="NCBI Taxonomy" id="126957"/>
    <lineage>
        <taxon>Eukaryota</taxon>
        <taxon>Metazoa</taxon>
        <taxon>Ecdysozoa</taxon>
        <taxon>Arthropoda</taxon>
        <taxon>Myriapoda</taxon>
        <taxon>Chilopoda</taxon>
        <taxon>Pleurostigmophora</taxon>
        <taxon>Geophilomorpha</taxon>
        <taxon>Linotaeniidae</taxon>
        <taxon>Strigamia</taxon>
    </lineage>
</organism>
<evidence type="ECO:0000313" key="9">
    <source>
        <dbReference type="Proteomes" id="UP000014500"/>
    </source>
</evidence>
<feature type="transmembrane region" description="Helical" evidence="6">
    <location>
        <begin position="252"/>
        <end position="276"/>
    </location>
</feature>
<dbReference type="GO" id="GO:0005886">
    <property type="term" value="C:plasma membrane"/>
    <property type="evidence" value="ECO:0007669"/>
    <property type="project" value="TreeGrafter"/>
</dbReference>
<evidence type="ECO:0000259" key="7">
    <source>
        <dbReference type="Pfam" id="PF13906"/>
    </source>
</evidence>
<dbReference type="InterPro" id="IPR002293">
    <property type="entry name" value="AA/rel_permease1"/>
</dbReference>
<dbReference type="InterPro" id="IPR029485">
    <property type="entry name" value="CAT_C"/>
</dbReference>
<feature type="transmembrane region" description="Helical" evidence="6">
    <location>
        <begin position="513"/>
        <end position="534"/>
    </location>
</feature>
<reference evidence="8" key="2">
    <citation type="submission" date="2015-02" db="UniProtKB">
        <authorList>
            <consortium name="EnsemblMetazoa"/>
        </authorList>
    </citation>
    <scope>IDENTIFICATION</scope>
</reference>
<feature type="transmembrane region" description="Helical" evidence="6">
    <location>
        <begin position="370"/>
        <end position="391"/>
    </location>
</feature>
<feature type="domain" description="Cationic amino acid transporter C-terminal" evidence="7">
    <location>
        <begin position="573"/>
        <end position="622"/>
    </location>
</feature>
<feature type="transmembrane region" description="Helical" evidence="6">
    <location>
        <begin position="345"/>
        <end position="364"/>
    </location>
</feature>
<evidence type="ECO:0000256" key="3">
    <source>
        <dbReference type="ARBA" id="ARBA00022989"/>
    </source>
</evidence>
<dbReference type="Pfam" id="PF13906">
    <property type="entry name" value="AA_permease_C"/>
    <property type="match status" value="1"/>
</dbReference>
<dbReference type="eggNOG" id="KOG1286">
    <property type="taxonomic scope" value="Eukaryota"/>
</dbReference>
<dbReference type="EMBL" id="JH431581">
    <property type="status" value="NOT_ANNOTATED_CDS"/>
    <property type="molecule type" value="Genomic_DNA"/>
</dbReference>
<keyword evidence="4 6" id="KW-0472">Membrane</keyword>
<dbReference type="PIRSF" id="PIRSF006060">
    <property type="entry name" value="AA_transporter"/>
    <property type="match status" value="1"/>
</dbReference>
<dbReference type="HOGENOM" id="CLU_007946_15_7_1"/>
<name>T1IVD5_STRMM</name>
<sequence>MKFKRIKLNCFELNFNPLNPTLGVVSTLGTGVYAILGQVSRENAGPSVVLSYLYASVATFLTGLCYSELGSRYPRAGSAYVYAYATMGEFVGFLIGWNLILELALGASVASKACIQYVDALSNHSLSNCLQDKGVGVPLVAGVKPLDRSLDLPASILVVVVTIALITNILCVLNNLLTSLGVLLLAAIILVGISHTNSANWTKSPGFFPNSISGIICAASTSTYSFIGYEVMAGAAGETLTSHGQILASANVCAFVLGLLVAFPAAAFLTLFIPFYQINEQAPFLHAFETAEISVSVRYLIVTGAFCALLGSIIAALFSLSRLLQKMSQDGLLFRGLNHVSKSGVPWSSTLAGGIAVAAITLILDQHTLVEILGFGVLISSISVAASILVLRYGVNMYILDENNTSTQVSPMCAPPYTWHYLDGTWTKVTPPNSPQSQQETSQLLSPEVQEERVNPEKSPSDDDSSDVLKCQRYGINIAPRQMAVEYINDAFSVSLLTDQIPKRVPTSSSSRNSAIIIITMLLLAGFIAIVTRFLHEIPIWTLVVIISTIILIIILIIFLLCQPKHSPRVRHKVPCIPALPVGAILLQMPLLVYLPLDAWLRTCVWIFMGFVIYSLYSARHSKERVSIDDEILLVNRD</sequence>
<dbReference type="PANTHER" id="PTHR43243">
    <property type="entry name" value="INNER MEMBRANE TRANSPORTER YGJI-RELATED"/>
    <property type="match status" value="1"/>
</dbReference>
<protein>
    <recommendedName>
        <fullName evidence="7">Cationic amino acid transporter C-terminal domain-containing protein</fullName>
    </recommendedName>
</protein>
<accession>T1IVD5</accession>
<feature type="transmembrane region" description="Helical" evidence="6">
    <location>
        <begin position="599"/>
        <end position="617"/>
    </location>
</feature>
<dbReference type="Gene3D" id="1.20.1740.10">
    <property type="entry name" value="Amino acid/polyamine transporter I"/>
    <property type="match status" value="2"/>
</dbReference>
<feature type="transmembrane region" description="Helical" evidence="6">
    <location>
        <begin position="152"/>
        <end position="173"/>
    </location>
</feature>
<feature type="region of interest" description="Disordered" evidence="5">
    <location>
        <begin position="429"/>
        <end position="468"/>
    </location>
</feature>
<dbReference type="GO" id="GO:0015171">
    <property type="term" value="F:amino acid transmembrane transporter activity"/>
    <property type="evidence" value="ECO:0007669"/>
    <property type="project" value="TreeGrafter"/>
</dbReference>
<keyword evidence="2 6" id="KW-0812">Transmembrane</keyword>
<feature type="transmembrane region" description="Helical" evidence="6">
    <location>
        <begin position="180"/>
        <end position="199"/>
    </location>
</feature>
<feature type="transmembrane region" description="Helical" evidence="6">
    <location>
        <begin position="296"/>
        <end position="324"/>
    </location>
</feature>
<dbReference type="EnsemblMetazoa" id="SMAR005132-RA">
    <property type="protein sequence ID" value="SMAR005132-PA"/>
    <property type="gene ID" value="SMAR005132"/>
</dbReference>
<feature type="compositionally biased region" description="Basic and acidic residues" evidence="5">
    <location>
        <begin position="450"/>
        <end position="461"/>
    </location>
</feature>
<dbReference type="PhylomeDB" id="T1IVD5"/>
<feature type="transmembrane region" description="Helical" evidence="6">
    <location>
        <begin position="574"/>
        <end position="593"/>
    </location>
</feature>
<comment type="subcellular location">
    <subcellularLocation>
        <location evidence="1">Membrane</location>
        <topology evidence="1">Multi-pass membrane protein</topology>
    </subcellularLocation>
</comment>
<evidence type="ECO:0000256" key="4">
    <source>
        <dbReference type="ARBA" id="ARBA00023136"/>
    </source>
</evidence>
<evidence type="ECO:0000313" key="8">
    <source>
        <dbReference type="EnsemblMetazoa" id="SMAR005132-PA"/>
    </source>
</evidence>
<dbReference type="PANTHER" id="PTHR43243:SF105">
    <property type="entry name" value="CATIONIC AMINO ACID TRANSPORTER C-TERMINAL DOMAIN-CONTAINING PROTEIN"/>
    <property type="match status" value="1"/>
</dbReference>
<keyword evidence="3 6" id="KW-1133">Transmembrane helix</keyword>
<evidence type="ECO:0000256" key="2">
    <source>
        <dbReference type="ARBA" id="ARBA00022692"/>
    </source>
</evidence>
<feature type="transmembrane region" description="Helical" evidence="6">
    <location>
        <begin position="211"/>
        <end position="231"/>
    </location>
</feature>
<keyword evidence="9" id="KW-1185">Reference proteome</keyword>
<feature type="transmembrane region" description="Helical" evidence="6">
    <location>
        <begin position="81"/>
        <end position="100"/>
    </location>
</feature>
<proteinExistence type="predicted"/>
<dbReference type="Proteomes" id="UP000014500">
    <property type="component" value="Unassembled WGS sequence"/>
</dbReference>
<feature type="transmembrane region" description="Helical" evidence="6">
    <location>
        <begin position="21"/>
        <end position="39"/>
    </location>
</feature>
<dbReference type="STRING" id="126957.T1IVD5"/>
<dbReference type="OMA" id="ATCTFAF"/>
<dbReference type="AlphaFoldDB" id="T1IVD5"/>